<keyword evidence="3" id="KW-1185">Reference proteome</keyword>
<dbReference type="InterPro" id="IPR036291">
    <property type="entry name" value="NAD(P)-bd_dom_sf"/>
</dbReference>
<dbReference type="InterPro" id="IPR051783">
    <property type="entry name" value="NAD(P)-dependent_oxidoreduct"/>
</dbReference>
<dbReference type="STRING" id="1245748.A0A3R7IMG7"/>
<dbReference type="Pfam" id="PF01370">
    <property type="entry name" value="Epimerase"/>
    <property type="match status" value="1"/>
</dbReference>
<evidence type="ECO:0000313" key="3">
    <source>
        <dbReference type="Proteomes" id="UP000215289"/>
    </source>
</evidence>
<reference evidence="2 3" key="1">
    <citation type="submission" date="2018-08" db="EMBL/GenBank/DDBJ databases">
        <title>Draft genome sequences of two Aspergillus turcosus clinical strains isolated from bronchoalveolar lavage fluid: one azole-susceptible and the other azole-resistant.</title>
        <authorList>
            <person name="Parent-Michaud M."/>
            <person name="Dufresne P.J."/>
            <person name="Fournier E."/>
            <person name="Martineau C."/>
            <person name="Moreira S."/>
            <person name="Perkins V."/>
            <person name="De Repentigny L."/>
            <person name="Dufresne S.F."/>
        </authorList>
    </citation>
    <scope>NUCLEOTIDE SEQUENCE [LARGE SCALE GENOMIC DNA]</scope>
    <source>
        <strain evidence="2">HMR AF 1038</strain>
    </source>
</reference>
<comment type="caution">
    <text evidence="2">The sequence shown here is derived from an EMBL/GenBank/DDBJ whole genome shotgun (WGS) entry which is preliminary data.</text>
</comment>
<organism evidence="2 3">
    <name type="scientific">Aspergillus turcosus</name>
    <dbReference type="NCBI Taxonomy" id="1245748"/>
    <lineage>
        <taxon>Eukaryota</taxon>
        <taxon>Fungi</taxon>
        <taxon>Dikarya</taxon>
        <taxon>Ascomycota</taxon>
        <taxon>Pezizomycotina</taxon>
        <taxon>Eurotiomycetes</taxon>
        <taxon>Eurotiomycetidae</taxon>
        <taxon>Eurotiales</taxon>
        <taxon>Aspergillaceae</taxon>
        <taxon>Aspergillus</taxon>
        <taxon>Aspergillus subgen. Fumigati</taxon>
    </lineage>
</organism>
<dbReference type="InterPro" id="IPR001509">
    <property type="entry name" value="Epimerase_deHydtase"/>
</dbReference>
<protein>
    <recommendedName>
        <fullName evidence="1">NAD-dependent epimerase/dehydratase domain-containing protein</fullName>
    </recommendedName>
</protein>
<dbReference type="Gene3D" id="3.40.50.720">
    <property type="entry name" value="NAD(P)-binding Rossmann-like Domain"/>
    <property type="match status" value="1"/>
</dbReference>
<accession>A0A3R7IMG7</accession>
<proteinExistence type="predicted"/>
<dbReference type="GO" id="GO:0005737">
    <property type="term" value="C:cytoplasm"/>
    <property type="evidence" value="ECO:0007669"/>
    <property type="project" value="TreeGrafter"/>
</dbReference>
<sequence length="328" mass="35206">MAPRVFVTGAAGYIGGTTVGALLKAHPDYEVVALVRDQTQSATIKKAWPNVETVIGTLDDDEILAKEGSKADVVLHLASSDHLASPKSIMTGMATGKKGRFIHISGTGVLNDASTGFGNVAPKVYDDIKDVQEIINLPMTALHRDVDNAVITCGKEYGVPTAILCPPMIHGVGTGPGKKRSIQVPFLIEAIVQRGRAFTVGEGNNRWDHVHVEDLARAFVLMVEEATKPNGGAATWGPEGYYFVEAGEFAWKEVASQLAEILHSQGKITTSDVDQLPVDEATKFHPWAPVLWGGNCRSRASRLRTLGWKPTVTTVSASLPEMVKFVLA</sequence>
<dbReference type="SUPFAM" id="SSF51735">
    <property type="entry name" value="NAD(P)-binding Rossmann-fold domains"/>
    <property type="match status" value="1"/>
</dbReference>
<dbReference type="GO" id="GO:0004029">
    <property type="term" value="F:aldehyde dehydrogenase (NAD+) activity"/>
    <property type="evidence" value="ECO:0007669"/>
    <property type="project" value="TreeGrafter"/>
</dbReference>
<gene>
    <name evidence="2" type="ORF">CFD26_106916</name>
</gene>
<evidence type="ECO:0000313" key="2">
    <source>
        <dbReference type="EMBL" id="RLL99782.1"/>
    </source>
</evidence>
<evidence type="ECO:0000259" key="1">
    <source>
        <dbReference type="Pfam" id="PF01370"/>
    </source>
</evidence>
<dbReference type="Proteomes" id="UP000215289">
    <property type="component" value="Unassembled WGS sequence"/>
</dbReference>
<dbReference type="OrthoDB" id="2130169at2759"/>
<feature type="domain" description="NAD-dependent epimerase/dehydratase" evidence="1">
    <location>
        <begin position="5"/>
        <end position="227"/>
    </location>
</feature>
<dbReference type="EMBL" id="NIDN02000025">
    <property type="protein sequence ID" value="RLL99782.1"/>
    <property type="molecule type" value="Genomic_DNA"/>
</dbReference>
<dbReference type="PANTHER" id="PTHR48079:SF6">
    <property type="entry name" value="NAD(P)-BINDING DOMAIN-CONTAINING PROTEIN-RELATED"/>
    <property type="match status" value="1"/>
</dbReference>
<name>A0A3R7IMG7_9EURO</name>
<dbReference type="PANTHER" id="PTHR48079">
    <property type="entry name" value="PROTEIN YEEZ"/>
    <property type="match status" value="1"/>
</dbReference>
<dbReference type="AlphaFoldDB" id="A0A3R7IMG7"/>